<dbReference type="EMBL" id="JROU02000531">
    <property type="protein sequence ID" value="OEH79033.1"/>
    <property type="molecule type" value="Genomic_DNA"/>
</dbReference>
<comment type="caution">
    <text evidence="2">The sequence shown here is derived from an EMBL/GenBank/DDBJ whole genome shotgun (WGS) entry which is preliminary data.</text>
</comment>
<sequence>MDSLLALVRRALQSAAGAVDMSVETASVCIFGEEEGDLGGPCVSGGPFPSEGDKDGGCDENDCGAPSEAPVGPAHAAGAHEGIGFDGVVCAVADRHPLPIPAAVAPPGCLLFWRSWYVDECSGAPPARDEGCLPRGDAERLPACCASCGSKTPTRGCLIDGREPRCLGRRQLLDYGEGGCSGRAACSDCHAARGSQTGVRESAATALGGERSLPPGSDCG</sequence>
<dbReference type="InParanoid" id="A0A1D3D6F4"/>
<organism evidence="2 3">
    <name type="scientific">Cyclospora cayetanensis</name>
    <dbReference type="NCBI Taxonomy" id="88456"/>
    <lineage>
        <taxon>Eukaryota</taxon>
        <taxon>Sar</taxon>
        <taxon>Alveolata</taxon>
        <taxon>Apicomplexa</taxon>
        <taxon>Conoidasida</taxon>
        <taxon>Coccidia</taxon>
        <taxon>Eucoccidiorida</taxon>
        <taxon>Eimeriorina</taxon>
        <taxon>Eimeriidae</taxon>
        <taxon>Cyclospora</taxon>
    </lineage>
</organism>
<dbReference type="AlphaFoldDB" id="A0A1D3D6F4"/>
<reference evidence="2 3" key="1">
    <citation type="journal article" date="2016" name="BMC Genomics">
        <title>Comparative genomics reveals Cyclospora cayetanensis possesses coccidia-like metabolism and invasion components but unique surface antigens.</title>
        <authorList>
            <person name="Liu S."/>
            <person name="Wang L."/>
            <person name="Zheng H."/>
            <person name="Xu Z."/>
            <person name="Roellig D.M."/>
            <person name="Li N."/>
            <person name="Frace M.A."/>
            <person name="Tang K."/>
            <person name="Arrowood M.J."/>
            <person name="Moss D.M."/>
            <person name="Zhang L."/>
            <person name="Feng Y."/>
            <person name="Xiao L."/>
        </authorList>
    </citation>
    <scope>NUCLEOTIDE SEQUENCE [LARGE SCALE GENOMIC DNA]</scope>
    <source>
        <strain evidence="2 3">CHN_HEN01</strain>
    </source>
</reference>
<accession>A0A1D3D6F4</accession>
<dbReference type="Proteomes" id="UP000095192">
    <property type="component" value="Unassembled WGS sequence"/>
</dbReference>
<feature type="region of interest" description="Disordered" evidence="1">
    <location>
        <begin position="44"/>
        <end position="64"/>
    </location>
</feature>
<gene>
    <name evidence="2" type="ORF">cyc_09409</name>
</gene>
<evidence type="ECO:0000313" key="3">
    <source>
        <dbReference type="Proteomes" id="UP000095192"/>
    </source>
</evidence>
<name>A0A1D3D6F4_9EIME</name>
<evidence type="ECO:0000256" key="1">
    <source>
        <dbReference type="SAM" id="MobiDB-lite"/>
    </source>
</evidence>
<evidence type="ECO:0000313" key="2">
    <source>
        <dbReference type="EMBL" id="OEH79033.1"/>
    </source>
</evidence>
<proteinExistence type="predicted"/>
<keyword evidence="3" id="KW-1185">Reference proteome</keyword>
<dbReference type="VEuPathDB" id="ToxoDB:cyc_09409"/>
<feature type="region of interest" description="Disordered" evidence="1">
    <location>
        <begin position="200"/>
        <end position="220"/>
    </location>
</feature>
<protein>
    <submittedName>
        <fullName evidence="2">Uncharacterized protein</fullName>
    </submittedName>
</protein>